<sequence>MIQEVLHNCHVSIEGGPQGVVSSYQRVKHDYDWIGLYSDAKKDVKSCFDCTSSKSLPQLKGYSPGNVLAKRPFQVVSMDFVIALPSMDFVIALPTSRRGNTALLLWQDSFIGFVIAKAMSDTDALTVAKVNAYTGDFVLRLLFVTTVTGFMIQVFQTFSERIQAWSMSTPSYRPQANGQQKRSVKIVMRSVYVEGPLQQD</sequence>
<protein>
    <submittedName>
        <fullName evidence="2">Reverse transcriptase</fullName>
    </submittedName>
</protein>
<dbReference type="Gene3D" id="3.30.420.10">
    <property type="entry name" value="Ribonuclease H-like superfamily/Ribonuclease H"/>
    <property type="match status" value="1"/>
</dbReference>
<organism evidence="2 3">
    <name type="scientific">Phytophthora megakarya</name>
    <dbReference type="NCBI Taxonomy" id="4795"/>
    <lineage>
        <taxon>Eukaryota</taxon>
        <taxon>Sar</taxon>
        <taxon>Stramenopiles</taxon>
        <taxon>Oomycota</taxon>
        <taxon>Peronosporomycetes</taxon>
        <taxon>Peronosporales</taxon>
        <taxon>Peronosporaceae</taxon>
        <taxon>Phytophthora</taxon>
    </lineage>
</organism>
<dbReference type="OrthoDB" id="4369127at2759"/>
<keyword evidence="2" id="KW-0695">RNA-directed DNA polymerase</keyword>
<dbReference type="PROSITE" id="PS50994">
    <property type="entry name" value="INTEGRASE"/>
    <property type="match status" value="1"/>
</dbReference>
<feature type="domain" description="Integrase catalytic" evidence="1">
    <location>
        <begin position="68"/>
        <end position="200"/>
    </location>
</feature>
<dbReference type="GO" id="GO:0015074">
    <property type="term" value="P:DNA integration"/>
    <property type="evidence" value="ECO:0007669"/>
    <property type="project" value="InterPro"/>
</dbReference>
<dbReference type="PANTHER" id="PTHR37984:SF5">
    <property type="entry name" value="PROTEIN NYNRIN-LIKE"/>
    <property type="match status" value="1"/>
</dbReference>
<keyword evidence="2" id="KW-0548">Nucleotidyltransferase</keyword>
<keyword evidence="3" id="KW-1185">Reference proteome</keyword>
<accession>A0A225W7T9</accession>
<dbReference type="InterPro" id="IPR001584">
    <property type="entry name" value="Integrase_cat-core"/>
</dbReference>
<dbReference type="GO" id="GO:0003676">
    <property type="term" value="F:nucleic acid binding"/>
    <property type="evidence" value="ECO:0007669"/>
    <property type="project" value="InterPro"/>
</dbReference>
<dbReference type="Proteomes" id="UP000198211">
    <property type="component" value="Unassembled WGS sequence"/>
</dbReference>
<dbReference type="InterPro" id="IPR036397">
    <property type="entry name" value="RNaseH_sf"/>
</dbReference>
<dbReference type="GO" id="GO:0003964">
    <property type="term" value="F:RNA-directed DNA polymerase activity"/>
    <property type="evidence" value="ECO:0007669"/>
    <property type="project" value="UniProtKB-KW"/>
</dbReference>
<name>A0A225W7T9_9STRA</name>
<dbReference type="Gene3D" id="1.10.340.70">
    <property type="match status" value="1"/>
</dbReference>
<dbReference type="InterPro" id="IPR012337">
    <property type="entry name" value="RNaseH-like_sf"/>
</dbReference>
<evidence type="ECO:0000313" key="3">
    <source>
        <dbReference type="Proteomes" id="UP000198211"/>
    </source>
</evidence>
<comment type="caution">
    <text evidence="2">The sequence shown here is derived from an EMBL/GenBank/DDBJ whole genome shotgun (WGS) entry which is preliminary data.</text>
</comment>
<dbReference type="Pfam" id="PF17921">
    <property type="entry name" value="Integrase_H2C2"/>
    <property type="match status" value="1"/>
</dbReference>
<dbReference type="InterPro" id="IPR050951">
    <property type="entry name" value="Retrovirus_Pol_polyprotein"/>
</dbReference>
<reference evidence="3" key="1">
    <citation type="submission" date="2017-03" db="EMBL/GenBank/DDBJ databases">
        <title>Phytopthora megakarya and P. palmivora, two closely related causual agents of cacao black pod achieved similar genome size and gene model numbers by different mechanisms.</title>
        <authorList>
            <person name="Ali S."/>
            <person name="Shao J."/>
            <person name="Larry D.J."/>
            <person name="Kronmiller B."/>
            <person name="Shen D."/>
            <person name="Strem M.D."/>
            <person name="Melnick R.L."/>
            <person name="Guiltinan M.J."/>
            <person name="Tyler B.M."/>
            <person name="Meinhardt L.W."/>
            <person name="Bailey B.A."/>
        </authorList>
    </citation>
    <scope>NUCLEOTIDE SEQUENCE [LARGE SCALE GENOMIC DNA]</scope>
    <source>
        <strain evidence="3">zdho120</strain>
    </source>
</reference>
<evidence type="ECO:0000259" key="1">
    <source>
        <dbReference type="PROSITE" id="PS50994"/>
    </source>
</evidence>
<dbReference type="AlphaFoldDB" id="A0A225W7T9"/>
<dbReference type="InterPro" id="IPR041588">
    <property type="entry name" value="Integrase_H2C2"/>
</dbReference>
<dbReference type="EMBL" id="NBNE01001720">
    <property type="protein sequence ID" value="OWZ12910.1"/>
    <property type="molecule type" value="Genomic_DNA"/>
</dbReference>
<proteinExistence type="predicted"/>
<evidence type="ECO:0000313" key="2">
    <source>
        <dbReference type="EMBL" id="OWZ12910.1"/>
    </source>
</evidence>
<dbReference type="SUPFAM" id="SSF53098">
    <property type="entry name" value="Ribonuclease H-like"/>
    <property type="match status" value="1"/>
</dbReference>
<gene>
    <name evidence="2" type="ORF">PHMEG_00013851</name>
</gene>
<keyword evidence="2" id="KW-0808">Transferase</keyword>
<dbReference type="PANTHER" id="PTHR37984">
    <property type="entry name" value="PROTEIN CBG26694"/>
    <property type="match status" value="1"/>
</dbReference>